<gene>
    <name evidence="1" type="ORF">Hsw_1366</name>
</gene>
<proteinExistence type="predicted"/>
<organism evidence="1 2">
    <name type="scientific">Hymenobacter swuensis DY53</name>
    <dbReference type="NCBI Taxonomy" id="1227739"/>
    <lineage>
        <taxon>Bacteria</taxon>
        <taxon>Pseudomonadati</taxon>
        <taxon>Bacteroidota</taxon>
        <taxon>Cytophagia</taxon>
        <taxon>Cytophagales</taxon>
        <taxon>Hymenobacteraceae</taxon>
        <taxon>Hymenobacter</taxon>
    </lineage>
</organism>
<keyword evidence="2" id="KW-1185">Reference proteome</keyword>
<dbReference type="PATRIC" id="fig|1227739.3.peg.1603"/>
<dbReference type="HOGENOM" id="CLU_2355902_0_0_10"/>
<name>W8F326_9BACT</name>
<sequence length="96" mass="10630">MQFCLNPAHVSPEFPSGYWLAPTPPASAAQWHATLQALADDRTRFLAHLHRAPDLFAPFPHGTGQSLLREALVIADHNAYHVGQIVLVRQLLGAWE</sequence>
<reference evidence="1 2" key="1">
    <citation type="submission" date="2014-01" db="EMBL/GenBank/DDBJ databases">
        <title>Complete genome sequence of ionizing-radiation resistance bacterium Hymenobacter swuensis DY53.</title>
        <authorList>
            <person name="Jung J.-H."/>
            <person name="Jeong S.-W."/>
            <person name="Joe M.-H."/>
            <person name="Cho y.-j."/>
            <person name="Kim M.-K."/>
            <person name="Lim S.-Y."/>
        </authorList>
    </citation>
    <scope>NUCLEOTIDE SEQUENCE [LARGE SCALE GENOMIC DNA]</scope>
    <source>
        <strain evidence="1 2">DY53</strain>
    </source>
</reference>
<accession>W8F326</accession>
<dbReference type="InterPro" id="IPR034660">
    <property type="entry name" value="DinB/YfiT-like"/>
</dbReference>
<protein>
    <submittedName>
        <fullName evidence="1">Uncharacterized protein</fullName>
    </submittedName>
</protein>
<dbReference type="Gene3D" id="1.20.120.450">
    <property type="entry name" value="dinb family like domain"/>
    <property type="match status" value="1"/>
</dbReference>
<dbReference type="RefSeq" id="WP_197031967.1">
    <property type="nucleotide sequence ID" value="NZ_CP007145.1"/>
</dbReference>
<dbReference type="Proteomes" id="UP000019423">
    <property type="component" value="Chromosome"/>
</dbReference>
<dbReference type="AlphaFoldDB" id="W8F326"/>
<dbReference type="KEGG" id="hsw:Hsw_1366"/>
<dbReference type="SUPFAM" id="SSF109854">
    <property type="entry name" value="DinB/YfiT-like putative metalloenzymes"/>
    <property type="match status" value="1"/>
</dbReference>
<dbReference type="STRING" id="1227739.Hsw_1366"/>
<dbReference type="EMBL" id="CP007145">
    <property type="protein sequence ID" value="AHJ96961.1"/>
    <property type="molecule type" value="Genomic_DNA"/>
</dbReference>
<dbReference type="eggNOG" id="COG2318">
    <property type="taxonomic scope" value="Bacteria"/>
</dbReference>
<evidence type="ECO:0000313" key="1">
    <source>
        <dbReference type="EMBL" id="AHJ96961.1"/>
    </source>
</evidence>
<evidence type="ECO:0000313" key="2">
    <source>
        <dbReference type="Proteomes" id="UP000019423"/>
    </source>
</evidence>